<dbReference type="Proteomes" id="UP000008022">
    <property type="component" value="Unassembled WGS sequence"/>
</dbReference>
<dbReference type="Pfam" id="PF04749">
    <property type="entry name" value="PLAC8"/>
    <property type="match status" value="1"/>
</dbReference>
<feature type="transmembrane region" description="Helical" evidence="1">
    <location>
        <begin position="134"/>
        <end position="152"/>
    </location>
</feature>
<dbReference type="PANTHER" id="PTHR15907">
    <property type="entry name" value="DUF614 FAMILY PROTEIN-RELATED"/>
    <property type="match status" value="1"/>
</dbReference>
<name>A0A0E0ND74_ORYRU</name>
<dbReference type="STRING" id="4529.A0A0E0ND74"/>
<sequence length="224" mass="25130">MLPNGCDATNSDVKVQENSASCHGCSMRWQEWQDLRGSPLSKGQVPPWLCSRVRPRQCKIHSNAMNTQVDVENVDVVIKPSMVPAHQGWQTSLCDCFGDGCESFCLSAWFPWLSISCIGEIVDQGSTEWCCICFIYLIAAYFGVWWAYAGWYRGKLRAQYGFPESPLPDCLTHLFCHWCALAQEHRELAARGYNVLNGWDGRPQVAAVPPPSRSAPAVQAPMRR</sequence>
<dbReference type="AlphaFoldDB" id="A0A0E0ND74"/>
<reference evidence="3" key="1">
    <citation type="submission" date="2013-06" db="EMBL/GenBank/DDBJ databases">
        <authorList>
            <person name="Zhao Q."/>
        </authorList>
    </citation>
    <scope>NUCLEOTIDE SEQUENCE</scope>
    <source>
        <strain evidence="3">cv. W1943</strain>
    </source>
</reference>
<keyword evidence="1" id="KW-1133">Transmembrane helix</keyword>
<evidence type="ECO:0008006" key="4">
    <source>
        <dbReference type="Google" id="ProtNLM"/>
    </source>
</evidence>
<dbReference type="InterPro" id="IPR006461">
    <property type="entry name" value="PLAC_motif_containing"/>
</dbReference>
<evidence type="ECO:0000313" key="3">
    <source>
        <dbReference type="Proteomes" id="UP000008022"/>
    </source>
</evidence>
<keyword evidence="1" id="KW-0812">Transmembrane</keyword>
<keyword evidence="1" id="KW-0472">Membrane</keyword>
<evidence type="ECO:0000313" key="2">
    <source>
        <dbReference type="EnsemblPlants" id="ORUFI02G12750.1"/>
    </source>
</evidence>
<reference evidence="2" key="2">
    <citation type="submission" date="2015-06" db="UniProtKB">
        <authorList>
            <consortium name="EnsemblPlants"/>
        </authorList>
    </citation>
    <scope>IDENTIFICATION</scope>
</reference>
<protein>
    <recommendedName>
        <fullName evidence="4">Cadmium resistance protein</fullName>
    </recommendedName>
</protein>
<proteinExistence type="predicted"/>
<dbReference type="HOGENOM" id="CLU_083147_1_1_1"/>
<dbReference type="Gramene" id="ORUFI02G12750.1">
    <property type="protein sequence ID" value="ORUFI02G12750.1"/>
    <property type="gene ID" value="ORUFI02G12750"/>
</dbReference>
<dbReference type="OMA" id="WLSISCI"/>
<dbReference type="EnsemblPlants" id="ORUFI02G12750.1">
    <property type="protein sequence ID" value="ORUFI02G12750.1"/>
    <property type="gene ID" value="ORUFI02G12750"/>
</dbReference>
<accession>A0A0E0ND74</accession>
<dbReference type="NCBIfam" id="TIGR01571">
    <property type="entry name" value="A_thal_Cys_rich"/>
    <property type="match status" value="1"/>
</dbReference>
<organism evidence="2 3">
    <name type="scientific">Oryza rufipogon</name>
    <name type="common">Brownbeard rice</name>
    <name type="synonym">Asian wild rice</name>
    <dbReference type="NCBI Taxonomy" id="4529"/>
    <lineage>
        <taxon>Eukaryota</taxon>
        <taxon>Viridiplantae</taxon>
        <taxon>Streptophyta</taxon>
        <taxon>Embryophyta</taxon>
        <taxon>Tracheophyta</taxon>
        <taxon>Spermatophyta</taxon>
        <taxon>Magnoliopsida</taxon>
        <taxon>Liliopsida</taxon>
        <taxon>Poales</taxon>
        <taxon>Poaceae</taxon>
        <taxon>BOP clade</taxon>
        <taxon>Oryzoideae</taxon>
        <taxon>Oryzeae</taxon>
        <taxon>Oryzinae</taxon>
        <taxon>Oryza</taxon>
    </lineage>
</organism>
<evidence type="ECO:0000256" key="1">
    <source>
        <dbReference type="SAM" id="Phobius"/>
    </source>
</evidence>
<dbReference type="eggNOG" id="ENOG502R6U8">
    <property type="taxonomic scope" value="Eukaryota"/>
</dbReference>
<keyword evidence="3" id="KW-1185">Reference proteome</keyword>